<dbReference type="SUPFAM" id="SSF49899">
    <property type="entry name" value="Concanavalin A-like lectins/glucanases"/>
    <property type="match status" value="1"/>
</dbReference>
<dbReference type="Gene3D" id="2.60.120.920">
    <property type="match status" value="1"/>
</dbReference>
<dbReference type="SMART" id="SM00368">
    <property type="entry name" value="LRR_RI"/>
    <property type="match status" value="7"/>
</dbReference>
<dbReference type="InterPro" id="IPR051261">
    <property type="entry name" value="NLR"/>
</dbReference>
<keyword evidence="6" id="KW-0399">Innate immunity</keyword>
<dbReference type="SUPFAM" id="SSF47986">
    <property type="entry name" value="DEATH domain"/>
    <property type="match status" value="1"/>
</dbReference>
<keyword evidence="4" id="KW-1003">Cell membrane</keyword>
<evidence type="ECO:0000259" key="20">
    <source>
        <dbReference type="PROSITE" id="PS50837"/>
    </source>
</evidence>
<dbReference type="InterPro" id="IPR013320">
    <property type="entry name" value="ConA-like_dom_sf"/>
</dbReference>
<protein>
    <submittedName>
        <fullName evidence="21">NACHT, LRR and PYD domains-containing protein 12</fullName>
    </submittedName>
</protein>
<dbReference type="GO" id="GO:0016323">
    <property type="term" value="C:basolateral plasma membrane"/>
    <property type="evidence" value="ECO:0007669"/>
    <property type="project" value="UniProtKB-SubCell"/>
</dbReference>
<comment type="similarity">
    <text evidence="16">Belongs to the NOD1-NOD2 family.</text>
</comment>
<evidence type="ECO:0000313" key="22">
    <source>
        <dbReference type="Proteomes" id="UP000005207"/>
    </source>
</evidence>
<feature type="domain" description="NACHT" evidence="20">
    <location>
        <begin position="268"/>
        <end position="403"/>
    </location>
</feature>
<evidence type="ECO:0000256" key="9">
    <source>
        <dbReference type="ARBA" id="ARBA00022741"/>
    </source>
</evidence>
<dbReference type="InterPro" id="IPR029495">
    <property type="entry name" value="NACHT-assoc"/>
</dbReference>
<dbReference type="InterPro" id="IPR003879">
    <property type="entry name" value="Butyrophylin_SPRY"/>
</dbReference>
<keyword evidence="9" id="KW-0547">Nucleotide-binding</keyword>
<dbReference type="InterPro" id="IPR007111">
    <property type="entry name" value="NACHT_NTPase"/>
</dbReference>
<feature type="domain" description="CARD" evidence="19">
    <location>
        <begin position="90"/>
        <end position="150"/>
    </location>
</feature>
<dbReference type="InterPro" id="IPR001870">
    <property type="entry name" value="B30.2/SPRY"/>
</dbReference>
<evidence type="ECO:0000256" key="6">
    <source>
        <dbReference type="ARBA" id="ARBA00022588"/>
    </source>
</evidence>
<dbReference type="SMART" id="SM00589">
    <property type="entry name" value="PRY"/>
    <property type="match status" value="1"/>
</dbReference>
<dbReference type="InterPro" id="IPR006574">
    <property type="entry name" value="PRY"/>
</dbReference>
<dbReference type="GO" id="GO:0005524">
    <property type="term" value="F:ATP binding"/>
    <property type="evidence" value="ECO:0007669"/>
    <property type="project" value="UniProtKB-KW"/>
</dbReference>
<evidence type="ECO:0000256" key="2">
    <source>
        <dbReference type="ARBA" id="ARBA00004193"/>
    </source>
</evidence>
<dbReference type="CDD" id="cd16040">
    <property type="entry name" value="SPRY_PRY_SNTX"/>
    <property type="match status" value="1"/>
</dbReference>
<dbReference type="Pfam" id="PF13765">
    <property type="entry name" value="PRY"/>
    <property type="match status" value="1"/>
</dbReference>
<dbReference type="Pfam" id="PF17776">
    <property type="entry name" value="NLRC4_HD2"/>
    <property type="match status" value="1"/>
</dbReference>
<feature type="compositionally biased region" description="Basic and acidic residues" evidence="17">
    <location>
        <begin position="11"/>
        <end position="31"/>
    </location>
</feature>
<dbReference type="InterPro" id="IPR043136">
    <property type="entry name" value="B30.2/SPRY_sf"/>
</dbReference>
<evidence type="ECO:0000256" key="8">
    <source>
        <dbReference type="ARBA" id="ARBA00022737"/>
    </source>
</evidence>
<feature type="domain" description="B30.2/SPRY" evidence="18">
    <location>
        <begin position="1085"/>
        <end position="1278"/>
    </location>
</feature>
<accession>A0A669DV44</accession>
<dbReference type="InterPro" id="IPR011029">
    <property type="entry name" value="DEATH-like_dom_sf"/>
</dbReference>
<dbReference type="Pfam" id="PF13516">
    <property type="entry name" value="LRR_6"/>
    <property type="match status" value="2"/>
</dbReference>
<dbReference type="Pfam" id="PF05729">
    <property type="entry name" value="NACHT"/>
    <property type="match status" value="1"/>
</dbReference>
<evidence type="ECO:0000256" key="16">
    <source>
        <dbReference type="ARBA" id="ARBA00038296"/>
    </source>
</evidence>
<evidence type="ECO:0000256" key="17">
    <source>
        <dbReference type="SAM" id="MobiDB-lite"/>
    </source>
</evidence>
<dbReference type="Gene3D" id="1.10.533.10">
    <property type="entry name" value="Death Domain, Fas"/>
    <property type="match status" value="1"/>
</dbReference>
<keyword evidence="8" id="KW-0677">Repeat</keyword>
<evidence type="ECO:0000256" key="15">
    <source>
        <dbReference type="ARBA" id="ARBA00023288"/>
    </source>
</evidence>
<keyword evidence="12" id="KW-0391">Immunity</keyword>
<dbReference type="PROSITE" id="PS50209">
    <property type="entry name" value="CARD"/>
    <property type="match status" value="1"/>
</dbReference>
<name>A0A669DV44_ORENI</name>
<dbReference type="PROSITE" id="PS50837">
    <property type="entry name" value="NACHT"/>
    <property type="match status" value="1"/>
</dbReference>
<dbReference type="InterPro" id="IPR001315">
    <property type="entry name" value="CARD"/>
</dbReference>
<dbReference type="AlphaFoldDB" id="A0A669DV44"/>
<dbReference type="Pfam" id="PF00622">
    <property type="entry name" value="SPRY"/>
    <property type="match status" value="1"/>
</dbReference>
<keyword evidence="10" id="KW-0067">ATP-binding</keyword>
<feature type="region of interest" description="Disordered" evidence="17">
    <location>
        <begin position="1"/>
        <end position="73"/>
    </location>
</feature>
<dbReference type="FunFam" id="3.40.50.300:FF:000210">
    <property type="entry name" value="Si:dkey-16p6.1"/>
    <property type="match status" value="1"/>
</dbReference>
<dbReference type="GO" id="GO:0045087">
    <property type="term" value="P:innate immune response"/>
    <property type="evidence" value="ECO:0007669"/>
    <property type="project" value="UniProtKB-KW"/>
</dbReference>
<dbReference type="PROSITE" id="PS50188">
    <property type="entry name" value="B302_SPRY"/>
    <property type="match status" value="1"/>
</dbReference>
<dbReference type="Ensembl" id="ENSONIT00000035732.1">
    <property type="protein sequence ID" value="ENSONIP00000063249.1"/>
    <property type="gene ID" value="ENSONIG00000015736.2"/>
</dbReference>
<keyword evidence="11" id="KW-0832">Ubl conjugation</keyword>
<keyword evidence="22" id="KW-1185">Reference proteome</keyword>
<proteinExistence type="inferred from homology"/>
<keyword evidence="14" id="KW-0564">Palmitate</keyword>
<dbReference type="InterPro" id="IPR041075">
    <property type="entry name" value="NOD1/2_WH"/>
</dbReference>
<keyword evidence="5" id="KW-0963">Cytoplasm</keyword>
<evidence type="ECO:0000256" key="5">
    <source>
        <dbReference type="ARBA" id="ARBA00022490"/>
    </source>
</evidence>
<gene>
    <name evidence="21" type="primary">LOC102082628</name>
</gene>
<evidence type="ECO:0000256" key="10">
    <source>
        <dbReference type="ARBA" id="ARBA00022840"/>
    </source>
</evidence>
<reference evidence="22" key="1">
    <citation type="submission" date="2012-01" db="EMBL/GenBank/DDBJ databases">
        <title>The Genome Sequence of Oreochromis niloticus (Nile Tilapia).</title>
        <authorList>
            <consortium name="Broad Institute Genome Assembly Team"/>
            <consortium name="Broad Institute Sequencing Platform"/>
            <person name="Di Palma F."/>
            <person name="Johnson J."/>
            <person name="Lander E.S."/>
            <person name="Lindblad-Toh K."/>
        </authorList>
    </citation>
    <scope>NUCLEOTIDE SEQUENCE [LARGE SCALE GENOMIC DNA]</scope>
</reference>
<evidence type="ECO:0000256" key="13">
    <source>
        <dbReference type="ARBA" id="ARBA00023136"/>
    </source>
</evidence>
<dbReference type="InterPro" id="IPR027417">
    <property type="entry name" value="P-loop_NTPase"/>
</dbReference>
<dbReference type="GO" id="GO:0005737">
    <property type="term" value="C:cytoplasm"/>
    <property type="evidence" value="ECO:0007669"/>
    <property type="project" value="UniProtKB-SubCell"/>
</dbReference>
<dbReference type="Gene3D" id="3.80.10.10">
    <property type="entry name" value="Ribonuclease Inhibitor"/>
    <property type="match status" value="1"/>
</dbReference>
<dbReference type="SUPFAM" id="SSF52047">
    <property type="entry name" value="RNI-like"/>
    <property type="match status" value="1"/>
</dbReference>
<dbReference type="SMART" id="SM00449">
    <property type="entry name" value="SPRY"/>
    <property type="match status" value="1"/>
</dbReference>
<evidence type="ECO:0000259" key="19">
    <source>
        <dbReference type="PROSITE" id="PS50209"/>
    </source>
</evidence>
<dbReference type="InterPro" id="IPR032675">
    <property type="entry name" value="LRR_dom_sf"/>
</dbReference>
<dbReference type="PRINTS" id="PR01407">
    <property type="entry name" value="BUTYPHLNCDUF"/>
</dbReference>
<evidence type="ECO:0000256" key="4">
    <source>
        <dbReference type="ARBA" id="ARBA00022475"/>
    </source>
</evidence>
<reference evidence="21" key="2">
    <citation type="submission" date="2025-08" db="UniProtKB">
        <authorList>
            <consortium name="Ensembl"/>
        </authorList>
    </citation>
    <scope>IDENTIFICATION</scope>
</reference>
<evidence type="ECO:0000256" key="11">
    <source>
        <dbReference type="ARBA" id="ARBA00022843"/>
    </source>
</evidence>
<evidence type="ECO:0000256" key="7">
    <source>
        <dbReference type="ARBA" id="ARBA00022614"/>
    </source>
</evidence>
<dbReference type="Pfam" id="PF14484">
    <property type="entry name" value="FISNA"/>
    <property type="match status" value="1"/>
</dbReference>
<dbReference type="GeneTree" id="ENSGT01150000286911"/>
<dbReference type="InParanoid" id="A0A669DV44"/>
<comment type="subcellular location">
    <subcellularLocation>
        <location evidence="1">Basolateral cell membrane</location>
    </subcellularLocation>
    <subcellularLocation>
        <location evidence="2">Cell membrane</location>
        <topology evidence="2">Lipid-anchor</topology>
    </subcellularLocation>
    <subcellularLocation>
        <location evidence="3">Cytoplasm</location>
    </subcellularLocation>
</comment>
<evidence type="ECO:0000256" key="1">
    <source>
        <dbReference type="ARBA" id="ARBA00004187"/>
    </source>
</evidence>
<keyword evidence="13" id="KW-0472">Membrane</keyword>
<keyword evidence="7" id="KW-0433">Leucine-rich repeat</keyword>
<dbReference type="PANTHER" id="PTHR24106">
    <property type="entry name" value="NACHT, LRR AND CARD DOMAINS-CONTAINING"/>
    <property type="match status" value="1"/>
</dbReference>
<dbReference type="InterPro" id="IPR041267">
    <property type="entry name" value="NLRP_HD2"/>
</dbReference>
<dbReference type="SMART" id="SM01288">
    <property type="entry name" value="FISNA"/>
    <property type="match status" value="1"/>
</dbReference>
<reference evidence="21" key="3">
    <citation type="submission" date="2025-09" db="UniProtKB">
        <authorList>
            <consortium name="Ensembl"/>
        </authorList>
    </citation>
    <scope>IDENTIFICATION</scope>
</reference>
<dbReference type="Gene3D" id="3.40.50.300">
    <property type="entry name" value="P-loop containing nucleotide triphosphate hydrolases"/>
    <property type="match status" value="1"/>
</dbReference>
<dbReference type="Pfam" id="PF00619">
    <property type="entry name" value="CARD"/>
    <property type="match status" value="1"/>
</dbReference>
<feature type="compositionally biased region" description="Polar residues" evidence="17">
    <location>
        <begin position="56"/>
        <end position="73"/>
    </location>
</feature>
<dbReference type="SUPFAM" id="SSF52540">
    <property type="entry name" value="P-loop containing nucleoside triphosphate hydrolases"/>
    <property type="match status" value="1"/>
</dbReference>
<dbReference type="GO" id="GO:0042981">
    <property type="term" value="P:regulation of apoptotic process"/>
    <property type="evidence" value="ECO:0007669"/>
    <property type="project" value="InterPro"/>
</dbReference>
<dbReference type="Pfam" id="PF17779">
    <property type="entry name" value="WHD_NOD2"/>
    <property type="match status" value="1"/>
</dbReference>
<evidence type="ECO:0000259" key="18">
    <source>
        <dbReference type="PROSITE" id="PS50188"/>
    </source>
</evidence>
<dbReference type="InterPro" id="IPR001611">
    <property type="entry name" value="Leu-rich_rpt"/>
</dbReference>
<sequence>MGSLWSAHCCAKKEENSREQDNISTAEKSEESALLPVGQQRRGNTVKETWEEPSYTHAQETSGKNDCSENSNDTAELSAISPCLSASAVTEKEDADLVDKNRSKLIQSITLVMPIADELRQRGMIHPEIYNKIKAAGTSQDQMRELYNSLTTTEVKSAFYRILKEIEPQTCETEDVIKEVIKKNKEYLRQKCQWELEGTEKSRMDEKSLDKIYTQLHIIQGESEHVNKQHEIWEIEDKERNQTVEGIRINCNDIFKHVQDDKDVTAIQTVMTKGIAGIGKTVSVKKFILDWADGKANQDLDFIFMFPFRELNLVQDDQISFENLVKTFHPELKTVAVARALAERKVLFIFDGLDESQLQLKFKTTKRLTDAMKESSVDTLVTNLIRKHLLPSALVWITSRPGAVQRIPREYVYQWTEVRGFDDPQKIEYFRKRVEDEAVAENIIEHITMSRSLYIMCHIPIFCWIAVHVFEYLMRKMGNTKDGNPKIPTTLTGMYTHFLLIQMTIANEKYGDQEEPDTAELFKSNEEFILKLGRLAFEQLEKGRIIFTAEELKKYDIDITKAGVYCGLCTAIFKEESVFLTKKLYCFVHLTVQEYFAALFVYHSFANKKIDSESLKDFMLKGSDEELKSILESDPVDLPLNELIEITIANSTLRTTGELDMFLRFLIGLSLESTQDLLQGLIQQTEEHSANIEEIRSSLLELDVLDCSAERCLNLVHCLTELKDSSLHDSVRKYLKPNCLPESPLSPVECSTLADLILMSNTPLDEFNLKKYRPSGKGIIRLLPAVRNCRKARISGINVGVWEYKTISSALCMPHSVLTELHIVNSTFGNRADKRAETLADGLKNSQCKLEALSLSGTGLAARDMEDFASAIKSVISNLRELELSGDILEDSLFSVLSVGLGCPKLEKLRMNRRHRAAEICKMLVTAFTSKPCYLRELELNYTQFKDSEMKILSDGLKNKNCRLEVLSLSHNRLTEKGCKILASAISFTALQLKELDLSYNDLQDQGVMELSQALRNPKCGLKTLRLSFCKMTGDGGCSLVLALNSDHCSLKDLDLSFNNLTKEVVKLLTEKQKDLRCSLENLNVDHNDECWVDLKLLRQYACDLTLDPNTASVSIRLTEENRKAEAVPENQPYPDHPERFHEDQVLCEEGLTGRHYWEVEYFFADIAVAYKSINRVPNLSSYSSSDYGFGDNEKSWCFKNQENCFAHNNSFVNQISTINPIGVMGVYLDWPAGILSFFEISPNTVTHLYTVHTTFTEPLHPGFAVYFNGSVSLCKIK</sequence>
<evidence type="ECO:0000256" key="14">
    <source>
        <dbReference type="ARBA" id="ARBA00023139"/>
    </source>
</evidence>
<dbReference type="InterPro" id="IPR003877">
    <property type="entry name" value="SPRY_dom"/>
</dbReference>
<keyword evidence="15" id="KW-0449">Lipoprotein</keyword>
<evidence type="ECO:0000313" key="21">
    <source>
        <dbReference type="Ensembl" id="ENSONIP00000063249.1"/>
    </source>
</evidence>
<dbReference type="Proteomes" id="UP000005207">
    <property type="component" value="Linkage group LG4"/>
</dbReference>
<evidence type="ECO:0000256" key="3">
    <source>
        <dbReference type="ARBA" id="ARBA00004496"/>
    </source>
</evidence>
<organism evidence="21 22">
    <name type="scientific">Oreochromis niloticus</name>
    <name type="common">Nile tilapia</name>
    <name type="synonym">Tilapia nilotica</name>
    <dbReference type="NCBI Taxonomy" id="8128"/>
    <lineage>
        <taxon>Eukaryota</taxon>
        <taxon>Metazoa</taxon>
        <taxon>Chordata</taxon>
        <taxon>Craniata</taxon>
        <taxon>Vertebrata</taxon>
        <taxon>Euteleostomi</taxon>
        <taxon>Actinopterygii</taxon>
        <taxon>Neopterygii</taxon>
        <taxon>Teleostei</taxon>
        <taxon>Neoteleostei</taxon>
        <taxon>Acanthomorphata</taxon>
        <taxon>Ovalentaria</taxon>
        <taxon>Cichlomorphae</taxon>
        <taxon>Cichliformes</taxon>
        <taxon>Cichlidae</taxon>
        <taxon>African cichlids</taxon>
        <taxon>Pseudocrenilabrinae</taxon>
        <taxon>Oreochromini</taxon>
        <taxon>Oreochromis</taxon>
    </lineage>
</organism>
<evidence type="ECO:0000256" key="12">
    <source>
        <dbReference type="ARBA" id="ARBA00022859"/>
    </source>
</evidence>